<dbReference type="GO" id="GO:0004175">
    <property type="term" value="F:endopeptidase activity"/>
    <property type="evidence" value="ECO:0007669"/>
    <property type="project" value="TreeGrafter"/>
</dbReference>
<dbReference type="NCBIfam" id="TIGR00072">
    <property type="entry name" value="hydrog_prot"/>
    <property type="match status" value="1"/>
</dbReference>
<dbReference type="Proteomes" id="UP000247727">
    <property type="component" value="Unassembled WGS sequence"/>
</dbReference>
<evidence type="ECO:0000313" key="2">
    <source>
        <dbReference type="Proteomes" id="UP000247727"/>
    </source>
</evidence>
<accession>A0A318U005</accession>
<protein>
    <submittedName>
        <fullName evidence="1">Hydrogenase maturation protease</fullName>
    </submittedName>
</protein>
<organism evidence="1 2">
    <name type="scientific">Rhodobacter viridis</name>
    <dbReference type="NCBI Taxonomy" id="1054202"/>
    <lineage>
        <taxon>Bacteria</taxon>
        <taxon>Pseudomonadati</taxon>
        <taxon>Pseudomonadota</taxon>
        <taxon>Alphaproteobacteria</taxon>
        <taxon>Rhodobacterales</taxon>
        <taxon>Rhodobacter group</taxon>
        <taxon>Rhodobacter</taxon>
    </lineage>
</organism>
<dbReference type="PANTHER" id="PTHR30302:SF5">
    <property type="entry name" value="SLR1876 PROTEIN"/>
    <property type="match status" value="1"/>
</dbReference>
<dbReference type="InterPro" id="IPR023430">
    <property type="entry name" value="Pept_HybD-like_dom_sf"/>
</dbReference>
<dbReference type="OrthoDB" id="9792731at2"/>
<dbReference type="GO" id="GO:0016485">
    <property type="term" value="P:protein processing"/>
    <property type="evidence" value="ECO:0007669"/>
    <property type="project" value="TreeGrafter"/>
</dbReference>
<name>A0A318U005_9RHOB</name>
<evidence type="ECO:0000313" key="1">
    <source>
        <dbReference type="EMBL" id="PYF10662.1"/>
    </source>
</evidence>
<dbReference type="GO" id="GO:0008047">
    <property type="term" value="F:enzyme activator activity"/>
    <property type="evidence" value="ECO:0007669"/>
    <property type="project" value="InterPro"/>
</dbReference>
<keyword evidence="1" id="KW-0645">Protease</keyword>
<dbReference type="SUPFAM" id="SSF53163">
    <property type="entry name" value="HybD-like"/>
    <property type="match status" value="1"/>
</dbReference>
<dbReference type="EMBL" id="QJTK01000004">
    <property type="protein sequence ID" value="PYF10662.1"/>
    <property type="molecule type" value="Genomic_DNA"/>
</dbReference>
<dbReference type="Gene3D" id="3.40.50.1450">
    <property type="entry name" value="HybD-like"/>
    <property type="match status" value="1"/>
</dbReference>
<keyword evidence="2" id="KW-1185">Reference proteome</keyword>
<dbReference type="CDD" id="cd06066">
    <property type="entry name" value="H2MP_NAD-link-bidir"/>
    <property type="match status" value="1"/>
</dbReference>
<gene>
    <name evidence="1" type="ORF">C8J30_104141</name>
</gene>
<sequence>MLRSILGPRLVVFAWGNESRGDDGLGPRLAARIATAGWQHITLIEDVQLQVEHALDLVGQDMALFIDAGMGTPAPFAFVQTAPRRHLGHSTSHGIGPEGVLEAFRQVMHDEPPPAFVLCLRGESFALEEGLSETARENLAKAWGFLIPLLSWPGLDRWQAAETGPLEDLSPLHENRRRPAAE</sequence>
<keyword evidence="1" id="KW-0378">Hydrolase</keyword>
<dbReference type="PANTHER" id="PTHR30302">
    <property type="entry name" value="HYDROGENASE 1 MATURATION PROTEASE"/>
    <property type="match status" value="1"/>
</dbReference>
<dbReference type="InterPro" id="IPR000671">
    <property type="entry name" value="Peptidase_A31"/>
</dbReference>
<proteinExistence type="predicted"/>
<dbReference type="RefSeq" id="WP_110805291.1">
    <property type="nucleotide sequence ID" value="NZ_QJTK01000004.1"/>
</dbReference>
<comment type="caution">
    <text evidence="1">The sequence shown here is derived from an EMBL/GenBank/DDBJ whole genome shotgun (WGS) entry which is preliminary data.</text>
</comment>
<dbReference type="AlphaFoldDB" id="A0A318U005"/>
<reference evidence="1 2" key="1">
    <citation type="submission" date="2018-06" db="EMBL/GenBank/DDBJ databases">
        <title>Genomic Encyclopedia of Type Strains, Phase III (KMG-III): the genomes of soil and plant-associated and newly described type strains.</title>
        <authorList>
            <person name="Whitman W."/>
        </authorList>
    </citation>
    <scope>NUCLEOTIDE SEQUENCE [LARGE SCALE GENOMIC DNA]</scope>
    <source>
        <strain evidence="1 2">JA737</strain>
    </source>
</reference>